<evidence type="ECO:0000256" key="3">
    <source>
        <dbReference type="ARBA" id="ARBA00022679"/>
    </source>
</evidence>
<dbReference type="Pfam" id="PF00535">
    <property type="entry name" value="Glycos_transf_2"/>
    <property type="match status" value="1"/>
</dbReference>
<feature type="transmembrane region" description="Helical" evidence="7">
    <location>
        <begin position="69"/>
        <end position="91"/>
    </location>
</feature>
<reference evidence="10 11" key="1">
    <citation type="submission" date="2019-08" db="EMBL/GenBank/DDBJ databases">
        <title>Deep-cultivation of Planctomycetes and their phenomic and genomic characterization uncovers novel biology.</title>
        <authorList>
            <person name="Wiegand S."/>
            <person name="Jogler M."/>
            <person name="Boedeker C."/>
            <person name="Pinto D."/>
            <person name="Vollmers J."/>
            <person name="Rivas-Marin E."/>
            <person name="Kohn T."/>
            <person name="Peeters S.H."/>
            <person name="Heuer A."/>
            <person name="Rast P."/>
            <person name="Oberbeckmann S."/>
            <person name="Bunk B."/>
            <person name="Jeske O."/>
            <person name="Meyerdierks A."/>
            <person name="Storesund J.E."/>
            <person name="Kallscheuer N."/>
            <person name="Luecker S."/>
            <person name="Lage O.M."/>
            <person name="Pohl T."/>
            <person name="Merkel B.J."/>
            <person name="Hornburger P."/>
            <person name="Mueller R.-W."/>
            <person name="Bruemmer F."/>
            <person name="Labrenz M."/>
            <person name="Spormann A.M."/>
            <person name="Op den Camp H."/>
            <person name="Overmann J."/>
            <person name="Amann R."/>
            <person name="Jetten M.S.M."/>
            <person name="Mascher T."/>
            <person name="Medema M.H."/>
            <person name="Devos D.P."/>
            <person name="Kaster A.-K."/>
            <person name="Ovreas L."/>
            <person name="Rohde M."/>
            <person name="Galperin M.Y."/>
            <person name="Jogler C."/>
        </authorList>
    </citation>
    <scope>NUCLEOTIDE SEQUENCE [LARGE SCALE GENOMIC DNA]</scope>
    <source>
        <strain evidence="10 11">OJF2</strain>
    </source>
</reference>
<feature type="transmembrane region" description="Helical" evidence="7">
    <location>
        <begin position="433"/>
        <end position="452"/>
    </location>
</feature>
<name>A0A5B9WCS9_9BACT</name>
<dbReference type="GO" id="GO:0035438">
    <property type="term" value="F:cyclic-di-GMP binding"/>
    <property type="evidence" value="ECO:0007669"/>
    <property type="project" value="InterPro"/>
</dbReference>
<evidence type="ECO:0000256" key="1">
    <source>
        <dbReference type="ARBA" id="ARBA00004141"/>
    </source>
</evidence>
<evidence type="ECO:0000256" key="5">
    <source>
        <dbReference type="ARBA" id="ARBA00022989"/>
    </source>
</evidence>
<keyword evidence="5 7" id="KW-1133">Transmembrane helix</keyword>
<keyword evidence="11" id="KW-1185">Reference proteome</keyword>
<keyword evidence="2" id="KW-0328">Glycosyltransferase</keyword>
<dbReference type="InterPro" id="IPR001173">
    <property type="entry name" value="Glyco_trans_2-like"/>
</dbReference>
<dbReference type="Gene3D" id="3.90.550.10">
    <property type="entry name" value="Spore Coat Polysaccharide Biosynthesis Protein SpsA, Chain A"/>
    <property type="match status" value="1"/>
</dbReference>
<evidence type="ECO:0000256" key="2">
    <source>
        <dbReference type="ARBA" id="ARBA00022676"/>
    </source>
</evidence>
<feature type="transmembrane region" description="Helical" evidence="7">
    <location>
        <begin position="507"/>
        <end position="527"/>
    </location>
</feature>
<dbReference type="Gene3D" id="2.40.10.220">
    <property type="entry name" value="predicted glycosyltransferase like domains"/>
    <property type="match status" value="1"/>
</dbReference>
<keyword evidence="4 7" id="KW-0812">Transmembrane</keyword>
<evidence type="ECO:0000259" key="8">
    <source>
        <dbReference type="Pfam" id="PF00535"/>
    </source>
</evidence>
<feature type="transmembrane region" description="Helical" evidence="7">
    <location>
        <begin position="403"/>
        <end position="421"/>
    </location>
</feature>
<sequence length="650" mass="71887">MPPTAGSEWAAALALIGLCLTVLPALPVRRTWARTAVIAFSLAIAGRYLHWRLVETVLPADARGVRGAWIWVVFAFEVVAILNCAITYAMLTRTSDRTPEADAHEHRLRCMPPECLPRVDVFLCTYNEGIEVLEGPIVAAKNMDYPNFTVWVLDDGRRPWLRAFCEEQGVEYLTRPDNAHAKAGNINHALARTDGELFAILDADFAPRQDFLMRTVGFFDDPRVAIVQTPHHFLNTDLYEMNLGLGEHSPNEQRLFFDTIQASRDAWDCSFCCGSASVQRRSALMEIGGIPTESVTEDILSSLLLLRRGYVTRFLNEPLAFGLSPESVKGMFVQRQRWCRGGLQLLFLRGGVLGPGLTWLQRLFFLPSDWLVQTPVRLFAVLVPILYLWTGIPPLENAELADLVRYQLPMLIALMAPMVWISKGRYLPFVSTGFSLFLSFRLVPTILSTLIKPFGEPFRVTPKGAGAGRGVDYFARGCASGLMAATMLGLLLNGIPGTRVIADPEHRAAATFFSMLNIGCLVLAILASRDRGRSREAERLRTSATVICEREDGRRVRASLVDISAGGAGLLWPEGVPTPRSVKLLVPGGDALRADVVRAEGSLLGVRFDLADPDDRRTLISWAYSIGLTRPPSELSVLELSRRLLARCLG</sequence>
<keyword evidence="3" id="KW-0808">Transferase</keyword>
<evidence type="ECO:0000313" key="11">
    <source>
        <dbReference type="Proteomes" id="UP000324233"/>
    </source>
</evidence>
<dbReference type="Proteomes" id="UP000324233">
    <property type="component" value="Chromosome"/>
</dbReference>
<feature type="domain" description="PilZ" evidence="9">
    <location>
        <begin position="535"/>
        <end position="624"/>
    </location>
</feature>
<dbReference type="EMBL" id="CP042997">
    <property type="protein sequence ID" value="QEH38382.1"/>
    <property type="molecule type" value="Genomic_DNA"/>
</dbReference>
<organism evidence="10 11">
    <name type="scientific">Aquisphaera giovannonii</name>
    <dbReference type="NCBI Taxonomy" id="406548"/>
    <lineage>
        <taxon>Bacteria</taxon>
        <taxon>Pseudomonadati</taxon>
        <taxon>Planctomycetota</taxon>
        <taxon>Planctomycetia</taxon>
        <taxon>Isosphaerales</taxon>
        <taxon>Isosphaeraceae</taxon>
        <taxon>Aquisphaera</taxon>
    </lineage>
</organism>
<protein>
    <submittedName>
        <fullName evidence="10">Cellulose synthase 1</fullName>
    </submittedName>
</protein>
<dbReference type="Pfam" id="PF07238">
    <property type="entry name" value="PilZ"/>
    <property type="match status" value="1"/>
</dbReference>
<dbReference type="InterPro" id="IPR050321">
    <property type="entry name" value="Glycosyltr_2/OpgH_subfam"/>
</dbReference>
<proteinExistence type="predicted"/>
<evidence type="ECO:0000256" key="7">
    <source>
        <dbReference type="SAM" id="Phobius"/>
    </source>
</evidence>
<dbReference type="PANTHER" id="PTHR43867">
    <property type="entry name" value="CELLULOSE SYNTHASE CATALYTIC SUBUNIT A [UDP-FORMING]"/>
    <property type="match status" value="1"/>
</dbReference>
<dbReference type="GO" id="GO:0005886">
    <property type="term" value="C:plasma membrane"/>
    <property type="evidence" value="ECO:0007669"/>
    <property type="project" value="TreeGrafter"/>
</dbReference>
<evidence type="ECO:0000256" key="4">
    <source>
        <dbReference type="ARBA" id="ARBA00022692"/>
    </source>
</evidence>
<gene>
    <name evidence="10" type="primary">acsAB</name>
    <name evidence="10" type="ORF">OJF2_69830</name>
</gene>
<feature type="domain" description="Glycosyltransferase 2-like" evidence="8">
    <location>
        <begin position="121"/>
        <end position="287"/>
    </location>
</feature>
<keyword evidence="6 7" id="KW-0472">Membrane</keyword>
<accession>A0A5B9WCS9</accession>
<dbReference type="RefSeq" id="WP_148597828.1">
    <property type="nucleotide sequence ID" value="NZ_CP042997.1"/>
</dbReference>
<dbReference type="SUPFAM" id="SSF141371">
    <property type="entry name" value="PilZ domain-like"/>
    <property type="match status" value="1"/>
</dbReference>
<feature type="transmembrane region" description="Helical" evidence="7">
    <location>
        <begin position="6"/>
        <end position="25"/>
    </location>
</feature>
<evidence type="ECO:0000256" key="6">
    <source>
        <dbReference type="ARBA" id="ARBA00023136"/>
    </source>
</evidence>
<evidence type="ECO:0000313" key="10">
    <source>
        <dbReference type="EMBL" id="QEH38382.1"/>
    </source>
</evidence>
<dbReference type="CDD" id="cd06421">
    <property type="entry name" value="CESA_CelA_like"/>
    <property type="match status" value="1"/>
</dbReference>
<feature type="transmembrane region" description="Helical" evidence="7">
    <location>
        <begin position="473"/>
        <end position="495"/>
    </location>
</feature>
<dbReference type="GO" id="GO:0016758">
    <property type="term" value="F:hexosyltransferase activity"/>
    <property type="evidence" value="ECO:0007669"/>
    <property type="project" value="TreeGrafter"/>
</dbReference>
<dbReference type="SUPFAM" id="SSF53448">
    <property type="entry name" value="Nucleotide-diphospho-sugar transferases"/>
    <property type="match status" value="1"/>
</dbReference>
<dbReference type="KEGG" id="agv:OJF2_69830"/>
<dbReference type="InterPro" id="IPR029044">
    <property type="entry name" value="Nucleotide-diphossugar_trans"/>
</dbReference>
<comment type="subcellular location">
    <subcellularLocation>
        <location evidence="1">Membrane</location>
        <topology evidence="1">Multi-pass membrane protein</topology>
    </subcellularLocation>
</comment>
<dbReference type="PANTHER" id="PTHR43867:SF2">
    <property type="entry name" value="CELLULOSE SYNTHASE CATALYTIC SUBUNIT A [UDP-FORMING]"/>
    <property type="match status" value="1"/>
</dbReference>
<dbReference type="OrthoDB" id="154460at2"/>
<evidence type="ECO:0000259" key="9">
    <source>
        <dbReference type="Pfam" id="PF07238"/>
    </source>
</evidence>
<feature type="transmembrane region" description="Helical" evidence="7">
    <location>
        <begin position="32"/>
        <end position="49"/>
    </location>
</feature>
<dbReference type="AlphaFoldDB" id="A0A5B9WCS9"/>
<feature type="transmembrane region" description="Helical" evidence="7">
    <location>
        <begin position="370"/>
        <end position="391"/>
    </location>
</feature>
<dbReference type="InterPro" id="IPR009875">
    <property type="entry name" value="PilZ_domain"/>
</dbReference>